<protein>
    <submittedName>
        <fullName evidence="1">Uncharacterized protein</fullName>
    </submittedName>
</protein>
<accession>A0ACC3SHK1</accession>
<organism evidence="1 2">
    <name type="scientific">Zalaria obscura</name>
    <dbReference type="NCBI Taxonomy" id="2024903"/>
    <lineage>
        <taxon>Eukaryota</taxon>
        <taxon>Fungi</taxon>
        <taxon>Dikarya</taxon>
        <taxon>Ascomycota</taxon>
        <taxon>Pezizomycotina</taxon>
        <taxon>Dothideomycetes</taxon>
        <taxon>Dothideomycetidae</taxon>
        <taxon>Dothideales</taxon>
        <taxon>Zalariaceae</taxon>
        <taxon>Zalaria</taxon>
    </lineage>
</organism>
<reference evidence="1" key="1">
    <citation type="submission" date="2024-02" db="EMBL/GenBank/DDBJ databases">
        <title>Metagenome Assembled Genome of Zalaria obscura JY119.</title>
        <authorList>
            <person name="Vighnesh L."/>
            <person name="Jagadeeshwari U."/>
            <person name="Venkata Ramana C."/>
            <person name="Sasikala C."/>
        </authorList>
    </citation>
    <scope>NUCLEOTIDE SEQUENCE</scope>
    <source>
        <strain evidence="1">JY119</strain>
    </source>
</reference>
<sequence>MSGIEIAGLVLGAVPILIPIYDVYRERTVPLFQYAETMGQFSRTLIFVQAELKTSLKTILLDGSDDEHYAELLNELNTGDWKDAQLLRKLQEKLEHSLNAYQDTVRNIYANVGILEDLVKRRHPSAATTSGGKRYSKSTWPRIKLCIDLKKHIELLRSLDRDAERLSRLTRSVTWQNTCNRRRPRQSNEALKNYQKIRNYASSLYQALQTCWNCRCQRYHLAIMKLEERRLTGNIELSFRMLFSTDKVITISSPAPSILGEVDVECSDEPQQSTPPSQTVVRFAPLPGSRRNDQVPPLTASRERIEDLCTALRTHHSKPGCLGFLEAQDSRHYLHAVACTRLQGSVQTSASLRSLIAVPSSTAPFHIQGRNKYELAAVLAAAVLHLGSTPWLNGGWNSDHIHFIPAEGEQFASRCVFLPVPFDSPAYPKPGVSTRVQRDFVRNETVFALGLVLIELSLGREVLSKAHMQASDLSSDGQPTLMTEFSIATRLIKDVGKFEGERYQSVAHKCIWGAFRAIESDLTDRNFAKEFFEHVVMPLREVRDDFVR</sequence>
<comment type="caution">
    <text evidence="1">The sequence shown here is derived from an EMBL/GenBank/DDBJ whole genome shotgun (WGS) entry which is preliminary data.</text>
</comment>
<gene>
    <name evidence="1" type="ORF">M8818_002363</name>
</gene>
<dbReference type="EMBL" id="JAMKPW020000010">
    <property type="protein sequence ID" value="KAK8214780.1"/>
    <property type="molecule type" value="Genomic_DNA"/>
</dbReference>
<keyword evidence="2" id="KW-1185">Reference proteome</keyword>
<dbReference type="Proteomes" id="UP001320706">
    <property type="component" value="Unassembled WGS sequence"/>
</dbReference>
<evidence type="ECO:0000313" key="1">
    <source>
        <dbReference type="EMBL" id="KAK8214780.1"/>
    </source>
</evidence>
<name>A0ACC3SHK1_9PEZI</name>
<proteinExistence type="predicted"/>
<evidence type="ECO:0000313" key="2">
    <source>
        <dbReference type="Proteomes" id="UP001320706"/>
    </source>
</evidence>